<dbReference type="GO" id="GO:0051539">
    <property type="term" value="F:4 iron, 4 sulfur cluster binding"/>
    <property type="evidence" value="ECO:0007669"/>
    <property type="project" value="UniProtKB-KW"/>
</dbReference>
<dbReference type="Gene3D" id="3.40.228.10">
    <property type="entry name" value="Dimethylsulfoxide Reductase, domain 2"/>
    <property type="match status" value="1"/>
</dbReference>
<dbReference type="InterPro" id="IPR006656">
    <property type="entry name" value="Mopterin_OxRdtase"/>
</dbReference>
<evidence type="ECO:0000256" key="4">
    <source>
        <dbReference type="ARBA" id="ARBA00022485"/>
    </source>
</evidence>
<evidence type="ECO:0000259" key="11">
    <source>
        <dbReference type="Pfam" id="PF01568"/>
    </source>
</evidence>
<dbReference type="AlphaFoldDB" id="A0A5P2CE61"/>
<dbReference type="InterPro" id="IPR050123">
    <property type="entry name" value="Prok_molybdopt-oxidoreductase"/>
</dbReference>
<dbReference type="Gene3D" id="3.40.50.740">
    <property type="match status" value="1"/>
</dbReference>
<dbReference type="GO" id="GO:0043546">
    <property type="term" value="F:molybdopterin cofactor binding"/>
    <property type="evidence" value="ECO:0007669"/>
    <property type="project" value="InterPro"/>
</dbReference>
<evidence type="ECO:0008006" key="14">
    <source>
        <dbReference type="Google" id="ProtNLM"/>
    </source>
</evidence>
<evidence type="ECO:0000259" key="10">
    <source>
        <dbReference type="Pfam" id="PF00384"/>
    </source>
</evidence>
<dbReference type="InterPro" id="IPR010046">
    <property type="entry name" value="Mopterin_OxRdtse_a_bac"/>
</dbReference>
<dbReference type="PANTHER" id="PTHR43105:SF4">
    <property type="entry name" value="PROTEIN YDEP"/>
    <property type="match status" value="1"/>
</dbReference>
<accession>A0A5P2CE61</accession>
<dbReference type="InterPro" id="IPR009010">
    <property type="entry name" value="Asp_de-COase-like_dom_sf"/>
</dbReference>
<dbReference type="PANTHER" id="PTHR43105">
    <property type="entry name" value="RESPIRATORY NITRATE REDUCTASE"/>
    <property type="match status" value="1"/>
</dbReference>
<organism evidence="12 13">
    <name type="scientific">Streptomyces venezuelae</name>
    <dbReference type="NCBI Taxonomy" id="54571"/>
    <lineage>
        <taxon>Bacteria</taxon>
        <taxon>Bacillati</taxon>
        <taxon>Actinomycetota</taxon>
        <taxon>Actinomycetes</taxon>
        <taxon>Kitasatosporales</taxon>
        <taxon>Streptomycetaceae</taxon>
        <taxon>Streptomyces</taxon>
    </lineage>
</organism>
<comment type="cofactor">
    <cofactor evidence="1">
        <name>Mo-bis(molybdopterin guanine dinucleotide)</name>
        <dbReference type="ChEBI" id="CHEBI:60539"/>
    </cofactor>
</comment>
<dbReference type="GO" id="GO:0008863">
    <property type="term" value="F:formate dehydrogenase (NAD+) activity"/>
    <property type="evidence" value="ECO:0007669"/>
    <property type="project" value="InterPro"/>
</dbReference>
<evidence type="ECO:0000256" key="8">
    <source>
        <dbReference type="ARBA" id="ARBA00023004"/>
    </source>
</evidence>
<dbReference type="Proteomes" id="UP000324015">
    <property type="component" value="Chromosome"/>
</dbReference>
<protein>
    <recommendedName>
        <fullName evidence="14">FdhF/YdeP family oxidoreductase</fullName>
    </recommendedName>
</protein>
<keyword evidence="5" id="KW-0500">Molybdenum</keyword>
<evidence type="ECO:0000256" key="3">
    <source>
        <dbReference type="ARBA" id="ARBA00010312"/>
    </source>
</evidence>
<evidence type="ECO:0000256" key="1">
    <source>
        <dbReference type="ARBA" id="ARBA00001942"/>
    </source>
</evidence>
<dbReference type="InterPro" id="IPR037951">
    <property type="entry name" value="MopB_CT_YdeP"/>
</dbReference>
<dbReference type="RefSeq" id="WP_150183555.1">
    <property type="nucleotide sequence ID" value="NZ_CP029191.1"/>
</dbReference>
<keyword evidence="9" id="KW-0411">Iron-sulfur</keyword>
<dbReference type="PIRSF" id="PIRSF000144">
    <property type="entry name" value="CbbBc"/>
    <property type="match status" value="1"/>
</dbReference>
<evidence type="ECO:0000313" key="13">
    <source>
        <dbReference type="Proteomes" id="UP000324015"/>
    </source>
</evidence>
<keyword evidence="7" id="KW-0560">Oxidoreductase</keyword>
<dbReference type="EMBL" id="CP029191">
    <property type="protein sequence ID" value="QES41034.1"/>
    <property type="molecule type" value="Genomic_DNA"/>
</dbReference>
<feature type="domain" description="Molybdopterin dinucleotide-binding" evidence="11">
    <location>
        <begin position="642"/>
        <end position="749"/>
    </location>
</feature>
<dbReference type="SUPFAM" id="SSF50692">
    <property type="entry name" value="ADC-like"/>
    <property type="match status" value="1"/>
</dbReference>
<keyword evidence="4" id="KW-0004">4Fe-4S</keyword>
<evidence type="ECO:0000256" key="7">
    <source>
        <dbReference type="ARBA" id="ARBA00023002"/>
    </source>
</evidence>
<dbReference type="InterPro" id="IPR006657">
    <property type="entry name" value="MoPterin_dinucl-bd_dom"/>
</dbReference>
<dbReference type="CDD" id="cd02767">
    <property type="entry name" value="MopB_ydeP"/>
    <property type="match status" value="1"/>
</dbReference>
<dbReference type="Pfam" id="PF01568">
    <property type="entry name" value="Molydop_binding"/>
    <property type="match status" value="1"/>
</dbReference>
<comment type="cofactor">
    <cofactor evidence="2">
        <name>[4Fe-4S] cluster</name>
        <dbReference type="ChEBI" id="CHEBI:49883"/>
    </cofactor>
</comment>
<dbReference type="NCBIfam" id="TIGR01701">
    <property type="entry name" value="Fdhalpha-like"/>
    <property type="match status" value="1"/>
</dbReference>
<sequence>MASKPPKGDPVQDAPQVAEVQHAAAGLPAIGHTLRMAQQQMGVRRTALTLLRVNQKDGFDCPGCAWPEPDHRHKAEFCENGAKAVAEEATLRRVTPDFFAAHPVADLATRSGYWLGQQGRLTHPMYLAEGAERYEPVSWDRAFDIIAEEIAALDSPDESVFYTSGRTSNEAAFLYQLFARELGTNNLPDCSNMCHESSGSALTETIGIGKGSVLLEDLYTSDLIIVAGQNPGTNHPRMLSALEKAKNNGAKIITVNPLPEAGMERFKNPQTAQGMLKGTALTDLFLQIRLGGDQALFRLLNKLILETEGAVDEEFVREHTHGYEDFVAAAQDADWDDTLRATGLDRARIEEALSMILASKRTVVCWAMGLTQHKHSVPTIREVVNFLLLRGNIGRPGAGVCPVRGHSNVQGDRTMGIFERPAPAFLDALEKEFGFAPPRHHGLDVVRAIRALRDGDAKVFFAMGGNFVSASPDTDVTEAAMRRARLTVHVSTKLNRSHAVTGARALILPTLGRTERDVQASGEQVVTVEDSMGMVHASRGRLEPASKQLLSEPAIVCRLARRVLGETSRTPWEEFEKDYATVRDRIARVIPGFDDFNAKIARPGGFALPHAPRDERRFPTATGKANFTAAPVEYPAVPKGRLLLQTIRSHDQYNTTIYGLDDRYRGIKNGRRVVLVHPDDAADLGLAEGTYADLVSEWQDGVERRAPGFRVVHYPTARGCAAAYYPETNVLVPLDATADTSNTPASKSVVVRLEQSAVD</sequence>
<keyword evidence="6" id="KW-0479">Metal-binding</keyword>
<evidence type="ECO:0000313" key="12">
    <source>
        <dbReference type="EMBL" id="QES41034.1"/>
    </source>
</evidence>
<evidence type="ECO:0000256" key="6">
    <source>
        <dbReference type="ARBA" id="ARBA00022723"/>
    </source>
</evidence>
<dbReference type="SUPFAM" id="SSF53706">
    <property type="entry name" value="Formate dehydrogenase/DMSO reductase, domains 1-3"/>
    <property type="match status" value="1"/>
</dbReference>
<proteinExistence type="inferred from homology"/>
<evidence type="ECO:0000256" key="5">
    <source>
        <dbReference type="ARBA" id="ARBA00022505"/>
    </source>
</evidence>
<dbReference type="GO" id="GO:0016020">
    <property type="term" value="C:membrane"/>
    <property type="evidence" value="ECO:0007669"/>
    <property type="project" value="TreeGrafter"/>
</dbReference>
<dbReference type="CDD" id="cd02787">
    <property type="entry name" value="MopB_CT_ydeP"/>
    <property type="match status" value="1"/>
</dbReference>
<comment type="similarity">
    <text evidence="3">Belongs to the prokaryotic molybdopterin-containing oxidoreductase family.</text>
</comment>
<reference evidence="12 13" key="1">
    <citation type="submission" date="2018-05" db="EMBL/GenBank/DDBJ databases">
        <title>Streptomyces venezuelae.</title>
        <authorList>
            <person name="Kim W."/>
            <person name="Lee N."/>
            <person name="Cho B.-K."/>
        </authorList>
    </citation>
    <scope>NUCLEOTIDE SEQUENCE [LARGE SCALE GENOMIC DNA]</scope>
    <source>
        <strain evidence="12 13">ATCC 14585</strain>
    </source>
</reference>
<dbReference type="InterPro" id="IPR041953">
    <property type="entry name" value="YdeP_MopB"/>
</dbReference>
<keyword evidence="8" id="KW-0408">Iron</keyword>
<dbReference type="Pfam" id="PF00384">
    <property type="entry name" value="Molybdopterin"/>
    <property type="match status" value="1"/>
</dbReference>
<evidence type="ECO:0000256" key="2">
    <source>
        <dbReference type="ARBA" id="ARBA00001966"/>
    </source>
</evidence>
<evidence type="ECO:0000256" key="9">
    <source>
        <dbReference type="ARBA" id="ARBA00023014"/>
    </source>
</evidence>
<gene>
    <name evidence="12" type="ORF">DEJ49_08500</name>
</gene>
<dbReference type="GO" id="GO:0030151">
    <property type="term" value="F:molybdenum ion binding"/>
    <property type="evidence" value="ECO:0007669"/>
    <property type="project" value="InterPro"/>
</dbReference>
<name>A0A5P2CE61_STRVZ</name>
<feature type="domain" description="Molybdopterin oxidoreductase" evidence="10">
    <location>
        <begin position="120"/>
        <end position="492"/>
    </location>
</feature>